<gene>
    <name evidence="2" type="ORF">M413DRAFT_437882</name>
</gene>
<protein>
    <submittedName>
        <fullName evidence="2">Uncharacterized protein</fullName>
    </submittedName>
</protein>
<keyword evidence="3" id="KW-1185">Reference proteome</keyword>
<feature type="region of interest" description="Disordered" evidence="1">
    <location>
        <begin position="20"/>
        <end position="58"/>
    </location>
</feature>
<accession>A0A0C3CJ33</accession>
<evidence type="ECO:0000313" key="2">
    <source>
        <dbReference type="EMBL" id="KIM48700.1"/>
    </source>
</evidence>
<proteinExistence type="predicted"/>
<evidence type="ECO:0000256" key="1">
    <source>
        <dbReference type="SAM" id="MobiDB-lite"/>
    </source>
</evidence>
<name>A0A0C3CJ33_HEBCY</name>
<dbReference type="EMBL" id="KN831768">
    <property type="protein sequence ID" value="KIM48700.1"/>
    <property type="molecule type" value="Genomic_DNA"/>
</dbReference>
<sequence length="58" mass="6761">MDRICQSTLFLMQAVTSECNRHRRKSQQPHPCQSQAPAHRPNPHATYPNIRLTYRSLS</sequence>
<organism evidence="2 3">
    <name type="scientific">Hebeloma cylindrosporum</name>
    <dbReference type="NCBI Taxonomy" id="76867"/>
    <lineage>
        <taxon>Eukaryota</taxon>
        <taxon>Fungi</taxon>
        <taxon>Dikarya</taxon>
        <taxon>Basidiomycota</taxon>
        <taxon>Agaricomycotina</taxon>
        <taxon>Agaricomycetes</taxon>
        <taxon>Agaricomycetidae</taxon>
        <taxon>Agaricales</taxon>
        <taxon>Agaricineae</taxon>
        <taxon>Hymenogastraceae</taxon>
        <taxon>Hebeloma</taxon>
    </lineage>
</organism>
<reference evidence="2 3" key="1">
    <citation type="submission" date="2014-04" db="EMBL/GenBank/DDBJ databases">
        <authorList>
            <consortium name="DOE Joint Genome Institute"/>
            <person name="Kuo A."/>
            <person name="Gay G."/>
            <person name="Dore J."/>
            <person name="Kohler A."/>
            <person name="Nagy L.G."/>
            <person name="Floudas D."/>
            <person name="Copeland A."/>
            <person name="Barry K.W."/>
            <person name="Cichocki N."/>
            <person name="Veneault-Fourrey C."/>
            <person name="LaButti K."/>
            <person name="Lindquist E.A."/>
            <person name="Lipzen A."/>
            <person name="Lundell T."/>
            <person name="Morin E."/>
            <person name="Murat C."/>
            <person name="Sun H."/>
            <person name="Tunlid A."/>
            <person name="Henrissat B."/>
            <person name="Grigoriev I.V."/>
            <person name="Hibbett D.S."/>
            <person name="Martin F."/>
            <person name="Nordberg H.P."/>
            <person name="Cantor M.N."/>
            <person name="Hua S.X."/>
        </authorList>
    </citation>
    <scope>NUCLEOTIDE SEQUENCE [LARGE SCALE GENOMIC DNA]</scope>
    <source>
        <strain evidence="3">h7</strain>
    </source>
</reference>
<dbReference type="AlphaFoldDB" id="A0A0C3CJ33"/>
<reference evidence="3" key="2">
    <citation type="submission" date="2015-01" db="EMBL/GenBank/DDBJ databases">
        <title>Evolutionary Origins and Diversification of the Mycorrhizal Mutualists.</title>
        <authorList>
            <consortium name="DOE Joint Genome Institute"/>
            <consortium name="Mycorrhizal Genomics Consortium"/>
            <person name="Kohler A."/>
            <person name="Kuo A."/>
            <person name="Nagy L.G."/>
            <person name="Floudas D."/>
            <person name="Copeland A."/>
            <person name="Barry K.W."/>
            <person name="Cichocki N."/>
            <person name="Veneault-Fourrey C."/>
            <person name="LaButti K."/>
            <person name="Lindquist E.A."/>
            <person name="Lipzen A."/>
            <person name="Lundell T."/>
            <person name="Morin E."/>
            <person name="Murat C."/>
            <person name="Riley R."/>
            <person name="Ohm R."/>
            <person name="Sun H."/>
            <person name="Tunlid A."/>
            <person name="Henrissat B."/>
            <person name="Grigoriev I.V."/>
            <person name="Hibbett D.S."/>
            <person name="Martin F."/>
        </authorList>
    </citation>
    <scope>NUCLEOTIDE SEQUENCE [LARGE SCALE GENOMIC DNA]</scope>
    <source>
        <strain evidence="3">h7</strain>
    </source>
</reference>
<evidence type="ECO:0000313" key="3">
    <source>
        <dbReference type="Proteomes" id="UP000053424"/>
    </source>
</evidence>
<dbReference type="HOGENOM" id="CLU_2979309_0_0_1"/>
<dbReference type="Proteomes" id="UP000053424">
    <property type="component" value="Unassembled WGS sequence"/>
</dbReference>